<dbReference type="InterPro" id="IPR005467">
    <property type="entry name" value="His_kinase_dom"/>
</dbReference>
<dbReference type="InterPro" id="IPR036890">
    <property type="entry name" value="HATPase_C_sf"/>
</dbReference>
<dbReference type="Gene3D" id="3.30.565.10">
    <property type="entry name" value="Histidine kinase-like ATPase, C-terminal domain"/>
    <property type="match status" value="1"/>
</dbReference>
<dbReference type="PANTHER" id="PTHR43102:SF2">
    <property type="entry name" value="GAF DOMAIN-CONTAINING PROTEIN"/>
    <property type="match status" value="1"/>
</dbReference>
<protein>
    <recommendedName>
        <fullName evidence="2">histidine kinase</fullName>
        <ecNumber evidence="2">2.7.13.3</ecNumber>
    </recommendedName>
</protein>
<dbReference type="EC" id="2.7.13.3" evidence="2"/>
<keyword evidence="6" id="KW-0808">Transferase</keyword>
<dbReference type="GO" id="GO:0016301">
    <property type="term" value="F:kinase activity"/>
    <property type="evidence" value="ECO:0007669"/>
    <property type="project" value="UniProtKB-KW"/>
</dbReference>
<dbReference type="Gene3D" id="1.10.287.130">
    <property type="match status" value="1"/>
</dbReference>
<reference evidence="6 7" key="1">
    <citation type="submission" date="2024-05" db="EMBL/GenBank/DDBJ databases">
        <authorList>
            <person name="Duchaud E."/>
        </authorList>
    </citation>
    <scope>NUCLEOTIDE SEQUENCE [LARGE SCALE GENOMIC DNA]</scope>
    <source>
        <strain evidence="6">Ena-SAMPLE-TAB-13-05-2024-13:56:06:370-140305</strain>
    </source>
</reference>
<keyword evidence="4" id="KW-0175">Coiled coil</keyword>
<organism evidence="6 7">
    <name type="scientific">Tenacibaculum vairaonense</name>
    <dbReference type="NCBI Taxonomy" id="3137860"/>
    <lineage>
        <taxon>Bacteria</taxon>
        <taxon>Pseudomonadati</taxon>
        <taxon>Bacteroidota</taxon>
        <taxon>Flavobacteriia</taxon>
        <taxon>Flavobacteriales</taxon>
        <taxon>Flavobacteriaceae</taxon>
        <taxon>Tenacibaculum</taxon>
    </lineage>
</organism>
<dbReference type="SMART" id="SM00387">
    <property type="entry name" value="HATPase_c"/>
    <property type="match status" value="1"/>
</dbReference>
<evidence type="ECO:0000313" key="6">
    <source>
        <dbReference type="EMBL" id="CAL2105551.1"/>
    </source>
</evidence>
<dbReference type="InterPro" id="IPR003594">
    <property type="entry name" value="HATPase_dom"/>
</dbReference>
<name>A0ABM9PIW2_9FLAO</name>
<dbReference type="Pfam" id="PF02518">
    <property type="entry name" value="HATPase_c"/>
    <property type="match status" value="1"/>
</dbReference>
<dbReference type="InterPro" id="IPR003661">
    <property type="entry name" value="HisK_dim/P_dom"/>
</dbReference>
<keyword evidence="7" id="KW-1185">Reference proteome</keyword>
<comment type="caution">
    <text evidence="6">The sequence shown here is derived from an EMBL/GenBank/DDBJ whole genome shotgun (WGS) entry which is preliminary data.</text>
</comment>
<dbReference type="SUPFAM" id="SSF55874">
    <property type="entry name" value="ATPase domain of HSP90 chaperone/DNA topoisomerase II/histidine kinase"/>
    <property type="match status" value="1"/>
</dbReference>
<dbReference type="Pfam" id="PF00512">
    <property type="entry name" value="HisKA"/>
    <property type="match status" value="1"/>
</dbReference>
<evidence type="ECO:0000256" key="4">
    <source>
        <dbReference type="SAM" id="Coils"/>
    </source>
</evidence>
<evidence type="ECO:0000259" key="5">
    <source>
        <dbReference type="PROSITE" id="PS50109"/>
    </source>
</evidence>
<dbReference type="PANTHER" id="PTHR43102">
    <property type="entry name" value="SLR1143 PROTEIN"/>
    <property type="match status" value="1"/>
</dbReference>
<evidence type="ECO:0000313" key="7">
    <source>
        <dbReference type="Proteomes" id="UP001497602"/>
    </source>
</evidence>
<gene>
    <name evidence="6" type="ORF">T190115A13A_160084</name>
</gene>
<dbReference type="PROSITE" id="PS50109">
    <property type="entry name" value="HIS_KIN"/>
    <property type="match status" value="1"/>
</dbReference>
<evidence type="ECO:0000256" key="2">
    <source>
        <dbReference type="ARBA" id="ARBA00012438"/>
    </source>
</evidence>
<dbReference type="InterPro" id="IPR036097">
    <property type="entry name" value="HisK_dim/P_sf"/>
</dbReference>
<feature type="domain" description="Histidine kinase" evidence="5">
    <location>
        <begin position="189"/>
        <end position="402"/>
    </location>
</feature>
<dbReference type="Gene3D" id="3.30.450.40">
    <property type="match status" value="1"/>
</dbReference>
<dbReference type="InterPro" id="IPR003018">
    <property type="entry name" value="GAF"/>
</dbReference>
<sequence>MQVANIPENEEKRVEALKSFNILDTFPEEAYDNITKIAAEICNTPIALVSLVDPDRQWFKSTYGLDAKETSRDYAFCAHSILEPENLFIVPDATKDIRFKDNPLTKNEPHVVFYAGAPLKTKDGYPIGTLCVIDNEPREALTEGQKESLKALSRQVMRLLDLRQKNIVLEQANKEITRLNTELTQFAYKLTHDLKAPIRGIHSLAEFVKEDLEEEANNEKNIKLIELISSKTVYMELMIEQLLLYTKVTNAEINFENFNLKLLLKSILKNCDLENKISIDFKELAIDVVHSKVCFTQIFQNLLTNSNKFCDERECIVEVLFSQNKDFLQFTYMDNGPGISLEYRDKVFLMFETLKTSNYQSTGIGLATVKSIITRLGGKISLKEREDGKKGVCFEFTIRKSNFYKQRQEV</sequence>
<dbReference type="CDD" id="cd00082">
    <property type="entry name" value="HisKA"/>
    <property type="match status" value="1"/>
</dbReference>
<proteinExistence type="predicted"/>
<evidence type="ECO:0000256" key="1">
    <source>
        <dbReference type="ARBA" id="ARBA00000085"/>
    </source>
</evidence>
<dbReference type="RefSeq" id="WP_348737371.1">
    <property type="nucleotide sequence ID" value="NZ_CAXJRC010000007.1"/>
</dbReference>
<dbReference type="SMART" id="SM00388">
    <property type="entry name" value="HisKA"/>
    <property type="match status" value="1"/>
</dbReference>
<dbReference type="EMBL" id="CAXJRC010000007">
    <property type="protein sequence ID" value="CAL2105551.1"/>
    <property type="molecule type" value="Genomic_DNA"/>
</dbReference>
<keyword evidence="3" id="KW-0597">Phosphoprotein</keyword>
<evidence type="ECO:0000256" key="3">
    <source>
        <dbReference type="ARBA" id="ARBA00022553"/>
    </source>
</evidence>
<dbReference type="SUPFAM" id="SSF47384">
    <property type="entry name" value="Homodimeric domain of signal transducing histidine kinase"/>
    <property type="match status" value="1"/>
</dbReference>
<dbReference type="Proteomes" id="UP001497602">
    <property type="component" value="Unassembled WGS sequence"/>
</dbReference>
<accession>A0ABM9PIW2</accession>
<comment type="catalytic activity">
    <reaction evidence="1">
        <text>ATP + protein L-histidine = ADP + protein N-phospho-L-histidine.</text>
        <dbReference type="EC" id="2.7.13.3"/>
    </reaction>
</comment>
<keyword evidence="6" id="KW-0418">Kinase</keyword>
<dbReference type="SUPFAM" id="SSF55781">
    <property type="entry name" value="GAF domain-like"/>
    <property type="match status" value="1"/>
</dbReference>
<dbReference type="InterPro" id="IPR004358">
    <property type="entry name" value="Sig_transdc_His_kin-like_C"/>
</dbReference>
<dbReference type="InterPro" id="IPR029016">
    <property type="entry name" value="GAF-like_dom_sf"/>
</dbReference>
<feature type="coiled-coil region" evidence="4">
    <location>
        <begin position="162"/>
        <end position="189"/>
    </location>
</feature>
<dbReference type="PRINTS" id="PR00344">
    <property type="entry name" value="BCTRLSENSOR"/>
</dbReference>
<dbReference type="Pfam" id="PF01590">
    <property type="entry name" value="GAF"/>
    <property type="match status" value="1"/>
</dbReference>